<comment type="caution">
    <text evidence="5">The sequence shown here is derived from an EMBL/GenBank/DDBJ whole genome shotgun (WGS) entry which is preliminary data.</text>
</comment>
<name>A0AAD9FSU9_PAPLA</name>
<dbReference type="PROSITE" id="PS01066">
    <property type="entry name" value="UPP_SYNTHASE"/>
    <property type="match status" value="1"/>
</dbReference>
<evidence type="ECO:0000256" key="1">
    <source>
        <dbReference type="ARBA" id="ARBA00005432"/>
    </source>
</evidence>
<protein>
    <recommendedName>
        <fullName evidence="4">Alkyl transferase</fullName>
        <ecNumber evidence="4">2.5.1.-</ecNumber>
    </recommendedName>
</protein>
<dbReference type="FunFam" id="3.40.1180.10:FF:000005">
    <property type="entry name" value="Alkyl transferase"/>
    <property type="match status" value="1"/>
</dbReference>
<dbReference type="GO" id="GO:0016094">
    <property type="term" value="P:polyprenol biosynthetic process"/>
    <property type="evidence" value="ECO:0007669"/>
    <property type="project" value="TreeGrafter"/>
</dbReference>
<gene>
    <name evidence="5" type="ORF">DB88DRAFT_484137</name>
</gene>
<dbReference type="AlphaFoldDB" id="A0AAD9FSU9"/>
<evidence type="ECO:0000313" key="5">
    <source>
        <dbReference type="EMBL" id="KAK1925496.1"/>
    </source>
</evidence>
<proteinExistence type="inferred from homology"/>
<comment type="similarity">
    <text evidence="1 4">Belongs to the UPP synthase family.</text>
</comment>
<keyword evidence="4" id="KW-0812">Transmembrane</keyword>
<feature type="transmembrane region" description="Helical" evidence="4">
    <location>
        <begin position="12"/>
        <end position="30"/>
    </location>
</feature>
<dbReference type="EC" id="2.5.1.-" evidence="4"/>
<evidence type="ECO:0000313" key="6">
    <source>
        <dbReference type="Proteomes" id="UP001182556"/>
    </source>
</evidence>
<dbReference type="Gene3D" id="3.40.1180.10">
    <property type="entry name" value="Decaprenyl diphosphate synthase-like"/>
    <property type="match status" value="1"/>
</dbReference>
<organism evidence="5 6">
    <name type="scientific">Papiliotrema laurentii</name>
    <name type="common">Cryptococcus laurentii</name>
    <dbReference type="NCBI Taxonomy" id="5418"/>
    <lineage>
        <taxon>Eukaryota</taxon>
        <taxon>Fungi</taxon>
        <taxon>Dikarya</taxon>
        <taxon>Basidiomycota</taxon>
        <taxon>Agaricomycotina</taxon>
        <taxon>Tremellomycetes</taxon>
        <taxon>Tremellales</taxon>
        <taxon>Rhynchogastremaceae</taxon>
        <taxon>Papiliotrema</taxon>
    </lineage>
</organism>
<dbReference type="EMBL" id="JAODAN010000003">
    <property type="protein sequence ID" value="KAK1925496.1"/>
    <property type="molecule type" value="Genomic_DNA"/>
</dbReference>
<dbReference type="GO" id="GO:1904423">
    <property type="term" value="C:dehydrodolichyl diphosphate synthase complex"/>
    <property type="evidence" value="ECO:0007669"/>
    <property type="project" value="TreeGrafter"/>
</dbReference>
<dbReference type="PANTHER" id="PTHR10291:SF43">
    <property type="entry name" value="DEHYDRODOLICHYL DIPHOSPHATE SYNTHASE COMPLEX SUBUNIT DHDDS"/>
    <property type="match status" value="1"/>
</dbReference>
<dbReference type="Proteomes" id="UP001182556">
    <property type="component" value="Unassembled WGS sequence"/>
</dbReference>
<keyword evidence="3" id="KW-0460">Magnesium</keyword>
<dbReference type="PANTHER" id="PTHR10291">
    <property type="entry name" value="DEHYDRODOLICHYL DIPHOSPHATE SYNTHASE FAMILY MEMBER"/>
    <property type="match status" value="1"/>
</dbReference>
<dbReference type="GO" id="GO:0005811">
    <property type="term" value="C:lipid droplet"/>
    <property type="evidence" value="ECO:0007669"/>
    <property type="project" value="TreeGrafter"/>
</dbReference>
<keyword evidence="4" id="KW-0472">Membrane</keyword>
<keyword evidence="6" id="KW-1185">Reference proteome</keyword>
<dbReference type="SUPFAM" id="SSF64005">
    <property type="entry name" value="Undecaprenyl diphosphate synthase"/>
    <property type="match status" value="1"/>
</dbReference>
<dbReference type="InterPro" id="IPR036424">
    <property type="entry name" value="UPP_synth-like_sf"/>
</dbReference>
<dbReference type="NCBIfam" id="TIGR00055">
    <property type="entry name" value="uppS"/>
    <property type="match status" value="1"/>
</dbReference>
<reference evidence="5" key="1">
    <citation type="submission" date="2023-02" db="EMBL/GenBank/DDBJ databases">
        <title>Identification and recombinant expression of a fungal hydrolase from Papiliotrema laurentii that hydrolyzes apple cutin and clears colloidal polyester polyurethane.</title>
        <authorList>
            <consortium name="DOE Joint Genome Institute"/>
            <person name="Roman V.A."/>
            <person name="Bojanowski C."/>
            <person name="Crable B.R."/>
            <person name="Wagner D.N."/>
            <person name="Hung C.S."/>
            <person name="Nadeau L.J."/>
            <person name="Schratz L."/>
            <person name="Haridas S."/>
            <person name="Pangilinan J."/>
            <person name="Lipzen A."/>
            <person name="Na H."/>
            <person name="Yan M."/>
            <person name="Ng V."/>
            <person name="Grigoriev I.V."/>
            <person name="Spatafora J.W."/>
            <person name="Barlow D."/>
            <person name="Biffinger J."/>
            <person name="Kelley-Loughnane N."/>
            <person name="Varaljay V.A."/>
            <person name="Crookes-Goodson W.J."/>
        </authorList>
    </citation>
    <scope>NUCLEOTIDE SEQUENCE</scope>
    <source>
        <strain evidence="5">5307AH</strain>
    </source>
</reference>
<evidence type="ECO:0000256" key="4">
    <source>
        <dbReference type="RuleBase" id="RU363018"/>
    </source>
</evidence>
<dbReference type="InterPro" id="IPR018520">
    <property type="entry name" value="UPP_synth-like_CS"/>
</dbReference>
<dbReference type="HAMAP" id="MF_01139">
    <property type="entry name" value="ISPT"/>
    <property type="match status" value="1"/>
</dbReference>
<dbReference type="Pfam" id="PF01255">
    <property type="entry name" value="Prenyltransf"/>
    <property type="match status" value="1"/>
</dbReference>
<accession>A0AAD9FSU9</accession>
<evidence type="ECO:0000256" key="2">
    <source>
        <dbReference type="ARBA" id="ARBA00022679"/>
    </source>
</evidence>
<dbReference type="CDD" id="cd00475">
    <property type="entry name" value="Cis_IPPS"/>
    <property type="match status" value="1"/>
</dbReference>
<evidence type="ECO:0000256" key="3">
    <source>
        <dbReference type="ARBA" id="ARBA00022842"/>
    </source>
</evidence>
<keyword evidence="2 4" id="KW-0808">Transferase</keyword>
<keyword evidence="4" id="KW-1133">Transmembrane helix</keyword>
<dbReference type="GO" id="GO:0045547">
    <property type="term" value="F:ditrans,polycis-polyprenyl diphosphate synthase [(2E,6E)-farnesyl diphosphate specific] activity"/>
    <property type="evidence" value="ECO:0007669"/>
    <property type="project" value="TreeGrafter"/>
</dbReference>
<dbReference type="InterPro" id="IPR001441">
    <property type="entry name" value="UPP_synth-like"/>
</dbReference>
<dbReference type="GO" id="GO:0005783">
    <property type="term" value="C:endoplasmic reticulum"/>
    <property type="evidence" value="ECO:0007669"/>
    <property type="project" value="TreeGrafter"/>
</dbReference>
<sequence>MGQSRGLVSNVLHRVHALLTTILLYLLALGPMPRHVGFVMDGNRRYARTKGMKVTQGHTDGFQSLRRTLEVCLKLKIRAVSIYAFAIDNFSRDENEVDALMGLARTRLMELCQHGDLLQEYGVRVRFIGRREMLPEYLRIAIKDMEEMTGRNQEGVLNVCCPYSSRDEITHAVEDVLSEVTDGDLRASDITSERIYSNLEICQSVRNISARGSRRAGLDDPGKLDILVRTSNVKRLSDFMMWQANDDTQLHFVKTYWPEFGLTDMLPILLGWQQKQWLRNLM</sequence>
<dbReference type="GO" id="GO:0016020">
    <property type="term" value="C:membrane"/>
    <property type="evidence" value="ECO:0007669"/>
    <property type="project" value="TreeGrafter"/>
</dbReference>